<protein>
    <submittedName>
        <fullName evidence="1">Uncharacterized protein</fullName>
    </submittedName>
</protein>
<reference evidence="1" key="1">
    <citation type="journal article" date="2021" name="New Phytol.">
        <title>Evolutionary innovations through gain and loss of genes in the ectomycorrhizal Boletales.</title>
        <authorList>
            <person name="Wu G."/>
            <person name="Miyauchi S."/>
            <person name="Morin E."/>
            <person name="Kuo A."/>
            <person name="Drula E."/>
            <person name="Varga T."/>
            <person name="Kohler A."/>
            <person name="Feng B."/>
            <person name="Cao Y."/>
            <person name="Lipzen A."/>
            <person name="Daum C."/>
            <person name="Hundley H."/>
            <person name="Pangilinan J."/>
            <person name="Johnson J."/>
            <person name="Barry K."/>
            <person name="LaButti K."/>
            <person name="Ng V."/>
            <person name="Ahrendt S."/>
            <person name="Min B."/>
            <person name="Choi I.G."/>
            <person name="Park H."/>
            <person name="Plett J.M."/>
            <person name="Magnuson J."/>
            <person name="Spatafora J.W."/>
            <person name="Nagy L.G."/>
            <person name="Henrissat B."/>
            <person name="Grigoriev I.V."/>
            <person name="Yang Z.L."/>
            <person name="Xu J."/>
            <person name="Martin F.M."/>
        </authorList>
    </citation>
    <scope>NUCLEOTIDE SEQUENCE</scope>
    <source>
        <strain evidence="1">KUC20120723A-06</strain>
    </source>
</reference>
<sequence>MGSVADAQVKQTLEVSFFPPLHLQRRLWVLNILRREGVTSIIDVGCGEGELLATLCQPAPWLSPDLPSPAAMRQEDPVNLHLANVAGLDVSSRDLRYAVEFTTPSAHCPYERWEPLDVKIWKGGLEAFNAEFVDAECIVSTEVVEHLPEDILAEFGPVLLGLYQPRLFLITTPSYDFNARFSPPDIERPEGYPDPTGRTSRIFRHHDHKFEWTVVEFTEWCQGVASEWGYSVDVGAIGKALERDEWGRDEELGGASQVAEFRRLDDERSVQMRAKKREIVQERAAGRIKHELLATHHYAAHPSSKKPRSLTEIGRAIVAQFEEVGEVVLRLQEIWFMGEIGVLCGGRLEAMVEAIEESPKLRLQKDEWNKRGEWKVELAGSTQRHKVAWSSENSDNDINDTWTQDDNEREGNQETEEVGWKFRKPSWDSGVDLGEGEAASWDTDESAWRANSGENKSSWAGSWGDSTVNVWENGSDEEKAE</sequence>
<dbReference type="EMBL" id="MU266389">
    <property type="protein sequence ID" value="KAH7926087.1"/>
    <property type="molecule type" value="Genomic_DNA"/>
</dbReference>
<name>A0ACB8BMJ7_9AGAM</name>
<evidence type="ECO:0000313" key="2">
    <source>
        <dbReference type="Proteomes" id="UP000790709"/>
    </source>
</evidence>
<dbReference type="Proteomes" id="UP000790709">
    <property type="component" value="Unassembled WGS sequence"/>
</dbReference>
<accession>A0ACB8BMJ7</accession>
<proteinExistence type="predicted"/>
<evidence type="ECO:0000313" key="1">
    <source>
        <dbReference type="EMBL" id="KAH7926087.1"/>
    </source>
</evidence>
<keyword evidence="2" id="KW-1185">Reference proteome</keyword>
<gene>
    <name evidence="1" type="ORF">BV22DRAFT_1009925</name>
</gene>
<organism evidence="1 2">
    <name type="scientific">Leucogyrophana mollusca</name>
    <dbReference type="NCBI Taxonomy" id="85980"/>
    <lineage>
        <taxon>Eukaryota</taxon>
        <taxon>Fungi</taxon>
        <taxon>Dikarya</taxon>
        <taxon>Basidiomycota</taxon>
        <taxon>Agaricomycotina</taxon>
        <taxon>Agaricomycetes</taxon>
        <taxon>Agaricomycetidae</taxon>
        <taxon>Boletales</taxon>
        <taxon>Boletales incertae sedis</taxon>
        <taxon>Leucogyrophana</taxon>
    </lineage>
</organism>
<comment type="caution">
    <text evidence="1">The sequence shown here is derived from an EMBL/GenBank/DDBJ whole genome shotgun (WGS) entry which is preliminary data.</text>
</comment>